<dbReference type="Proteomes" id="UP001056937">
    <property type="component" value="Chromosome 1"/>
</dbReference>
<dbReference type="EMBL" id="CP084930">
    <property type="protein sequence ID" value="USI73900.1"/>
    <property type="molecule type" value="Genomic_DNA"/>
</dbReference>
<evidence type="ECO:0000256" key="3">
    <source>
        <dbReference type="ARBA" id="ARBA00022475"/>
    </source>
</evidence>
<keyword evidence="3" id="KW-1003">Cell membrane</keyword>
<feature type="transmembrane region" description="Helical" evidence="7">
    <location>
        <begin position="153"/>
        <end position="173"/>
    </location>
</feature>
<dbReference type="InterPro" id="IPR003317">
    <property type="entry name" value="Cyt-d_oxidase_su2"/>
</dbReference>
<feature type="transmembrane region" description="Helical" evidence="7">
    <location>
        <begin position="54"/>
        <end position="73"/>
    </location>
</feature>
<name>A0ABY4XAC2_9SPHN</name>
<keyword evidence="6 7" id="KW-0472">Membrane</keyword>
<dbReference type="RefSeq" id="WP_252167707.1">
    <property type="nucleotide sequence ID" value="NZ_CP084930.1"/>
</dbReference>
<reference evidence="8" key="1">
    <citation type="journal article" date="2022" name="Toxins">
        <title>Genomic Analysis of Sphingopyxis sp. USTB-05 for Biodegrading Cyanobacterial Hepatotoxins.</title>
        <authorList>
            <person name="Liu C."/>
            <person name="Xu Q."/>
            <person name="Zhao Z."/>
            <person name="Zhang H."/>
            <person name="Liu X."/>
            <person name="Yin C."/>
            <person name="Liu Y."/>
            <person name="Yan H."/>
        </authorList>
    </citation>
    <scope>NUCLEOTIDE SEQUENCE</scope>
    <source>
        <strain evidence="8">NBD5</strain>
    </source>
</reference>
<dbReference type="PANTHER" id="PTHR43141:SF4">
    <property type="entry name" value="CYTOCHROME BD2 SUBUNIT II"/>
    <property type="match status" value="1"/>
</dbReference>
<comment type="similarity">
    <text evidence="2">Belongs to the cytochrome ubiquinol oxidase subunit 2 family.</text>
</comment>
<sequence length="328" mass="35777">MIDFWAAALGLMLLMYVLLDGFDLGVGMLFGIAPHEAARRQMMRVIAPVWDGNETWLVLTATILFGAFPHVYALLLSAFYLPLLVMLAAIILRGVAFEFRYKSIGLRHVWDLGFAGGSVLIAFVQGAAIGALVQELPVRGGQYVGGAFGWFSPFAILCGLGLVFGYALLGAAWLCAKTEGEVRDLGYRYLPRLLAAVLVFLLLAFTYAIGLDLRVLHRWSERPAMMTFPAIGLAASTVLAVAIRRRYDGALYPMGMLIFGSAFGTLVASFLPYMVPFSVTIDQAAAPHASLAFLFWGAGVVVLPITLIYTAVVYRVFRGKIDPETNYL</sequence>
<dbReference type="PANTHER" id="PTHR43141">
    <property type="entry name" value="CYTOCHROME BD2 SUBUNIT II"/>
    <property type="match status" value="1"/>
</dbReference>
<keyword evidence="4 7" id="KW-0812">Transmembrane</keyword>
<organism evidence="8 9">
    <name type="scientific">Sphingomonas morindae</name>
    <dbReference type="NCBI Taxonomy" id="1541170"/>
    <lineage>
        <taxon>Bacteria</taxon>
        <taxon>Pseudomonadati</taxon>
        <taxon>Pseudomonadota</taxon>
        <taxon>Alphaproteobacteria</taxon>
        <taxon>Sphingomonadales</taxon>
        <taxon>Sphingomonadaceae</taxon>
        <taxon>Sphingomonas</taxon>
    </lineage>
</organism>
<proteinExistence type="inferred from homology"/>
<dbReference type="NCBIfam" id="TIGR00203">
    <property type="entry name" value="cydB"/>
    <property type="match status" value="1"/>
</dbReference>
<feature type="transmembrane region" description="Helical" evidence="7">
    <location>
        <begin position="6"/>
        <end position="33"/>
    </location>
</feature>
<comment type="subcellular location">
    <subcellularLocation>
        <location evidence="1">Cell membrane</location>
        <topology evidence="1">Multi-pass membrane protein</topology>
    </subcellularLocation>
</comment>
<evidence type="ECO:0000256" key="4">
    <source>
        <dbReference type="ARBA" id="ARBA00022692"/>
    </source>
</evidence>
<keyword evidence="5 7" id="KW-1133">Transmembrane helix</keyword>
<feature type="transmembrane region" description="Helical" evidence="7">
    <location>
        <begin position="79"/>
        <end position="97"/>
    </location>
</feature>
<dbReference type="Pfam" id="PF02322">
    <property type="entry name" value="Cyt_bd_oxida_II"/>
    <property type="match status" value="1"/>
</dbReference>
<evidence type="ECO:0000313" key="8">
    <source>
        <dbReference type="EMBL" id="USI73900.1"/>
    </source>
</evidence>
<evidence type="ECO:0000313" key="9">
    <source>
        <dbReference type="Proteomes" id="UP001056937"/>
    </source>
</evidence>
<evidence type="ECO:0000256" key="2">
    <source>
        <dbReference type="ARBA" id="ARBA00007543"/>
    </source>
</evidence>
<feature type="transmembrane region" description="Helical" evidence="7">
    <location>
        <begin position="223"/>
        <end position="243"/>
    </location>
</feature>
<evidence type="ECO:0000256" key="7">
    <source>
        <dbReference type="SAM" id="Phobius"/>
    </source>
</evidence>
<feature type="transmembrane region" description="Helical" evidence="7">
    <location>
        <begin position="193"/>
        <end position="211"/>
    </location>
</feature>
<gene>
    <name evidence="8" type="primary">cydB</name>
    <name evidence="8" type="ORF">LHA26_05380</name>
</gene>
<evidence type="ECO:0000256" key="6">
    <source>
        <dbReference type="ARBA" id="ARBA00023136"/>
    </source>
</evidence>
<protein>
    <submittedName>
        <fullName evidence="8">Cytochrome d ubiquinol oxidase subunit II</fullName>
    </submittedName>
</protein>
<feature type="transmembrane region" description="Helical" evidence="7">
    <location>
        <begin position="109"/>
        <end position="133"/>
    </location>
</feature>
<feature type="transmembrane region" description="Helical" evidence="7">
    <location>
        <begin position="293"/>
        <end position="317"/>
    </location>
</feature>
<evidence type="ECO:0000256" key="1">
    <source>
        <dbReference type="ARBA" id="ARBA00004651"/>
    </source>
</evidence>
<feature type="transmembrane region" description="Helical" evidence="7">
    <location>
        <begin position="250"/>
        <end position="273"/>
    </location>
</feature>
<keyword evidence="9" id="KW-1185">Reference proteome</keyword>
<evidence type="ECO:0000256" key="5">
    <source>
        <dbReference type="ARBA" id="ARBA00022989"/>
    </source>
</evidence>
<accession>A0ABY4XAC2</accession>